<evidence type="ECO:0000313" key="4">
    <source>
        <dbReference type="Proteomes" id="UP000070444"/>
    </source>
</evidence>
<dbReference type="GO" id="GO:0070012">
    <property type="term" value="F:oligopeptidase activity"/>
    <property type="evidence" value="ECO:0007669"/>
    <property type="project" value="TreeGrafter"/>
</dbReference>
<dbReference type="InterPro" id="IPR023302">
    <property type="entry name" value="Pept_S9A_N"/>
</dbReference>
<dbReference type="EMBL" id="KQ965165">
    <property type="protein sequence ID" value="KXN64801.1"/>
    <property type="molecule type" value="Genomic_DNA"/>
</dbReference>
<feature type="chain" id="PRO_5007293940" description="Peptidase S9A N-terminal domain-containing protein" evidence="1">
    <location>
        <begin position="21"/>
        <end position="170"/>
    </location>
</feature>
<reference evidence="3 4" key="1">
    <citation type="journal article" date="2015" name="Genome Biol. Evol.">
        <title>Phylogenomic analyses indicate that early fungi evolved digesting cell walls of algal ancestors of land plants.</title>
        <authorList>
            <person name="Chang Y."/>
            <person name="Wang S."/>
            <person name="Sekimoto S."/>
            <person name="Aerts A.L."/>
            <person name="Choi C."/>
            <person name="Clum A."/>
            <person name="LaButti K.M."/>
            <person name="Lindquist E.A."/>
            <person name="Yee Ngan C."/>
            <person name="Ohm R.A."/>
            <person name="Salamov A.A."/>
            <person name="Grigoriev I.V."/>
            <person name="Spatafora J.W."/>
            <person name="Berbee M.L."/>
        </authorList>
    </citation>
    <scope>NUCLEOTIDE SEQUENCE [LARGE SCALE GENOMIC DNA]</scope>
    <source>
        <strain evidence="3 4">NRRL 28638</strain>
    </source>
</reference>
<dbReference type="Gene3D" id="3.40.50.1820">
    <property type="entry name" value="alpha/beta hydrolase"/>
    <property type="match status" value="1"/>
</dbReference>
<dbReference type="AlphaFoldDB" id="A0A137NPY8"/>
<protein>
    <recommendedName>
        <fullName evidence="2">Peptidase S9A N-terminal domain-containing protein</fullName>
    </recommendedName>
</protein>
<dbReference type="Proteomes" id="UP000070444">
    <property type="component" value="Unassembled WGS sequence"/>
</dbReference>
<dbReference type="InterPro" id="IPR051167">
    <property type="entry name" value="Prolyl_oligopep/macrocyclase"/>
</dbReference>
<feature type="domain" description="Peptidase S9A N-terminal" evidence="2">
    <location>
        <begin position="42"/>
        <end position="169"/>
    </location>
</feature>
<sequence length="170" mass="19458">MLINNFIQLILLSLLTKAQFNETSSEDSLDDFGKKVTEWKYPVAPSDPNAGDVFWGQTVKDIYRPLSNPFDSKTLKYIDESNAFTKKYLEQDRSRDRTRRTLESMYNYERITQKTVVNGTTYELYNPGSNTVSILTRRVGDGPRQTLVDPRGVFERDTTQVSCYGVSKSG</sequence>
<keyword evidence="1" id="KW-0732">Signal</keyword>
<feature type="signal peptide" evidence="1">
    <location>
        <begin position="1"/>
        <end position="20"/>
    </location>
</feature>
<dbReference type="GO" id="GO:0004252">
    <property type="term" value="F:serine-type endopeptidase activity"/>
    <property type="evidence" value="ECO:0007669"/>
    <property type="project" value="InterPro"/>
</dbReference>
<dbReference type="OrthoDB" id="248387at2759"/>
<organism evidence="3 4">
    <name type="scientific">Conidiobolus coronatus (strain ATCC 28846 / CBS 209.66 / NRRL 28638)</name>
    <name type="common">Delacroixia coronata</name>
    <dbReference type="NCBI Taxonomy" id="796925"/>
    <lineage>
        <taxon>Eukaryota</taxon>
        <taxon>Fungi</taxon>
        <taxon>Fungi incertae sedis</taxon>
        <taxon>Zoopagomycota</taxon>
        <taxon>Entomophthoromycotina</taxon>
        <taxon>Entomophthoromycetes</taxon>
        <taxon>Entomophthorales</taxon>
        <taxon>Ancylistaceae</taxon>
        <taxon>Conidiobolus</taxon>
    </lineage>
</organism>
<proteinExistence type="predicted"/>
<evidence type="ECO:0000259" key="2">
    <source>
        <dbReference type="Pfam" id="PF02897"/>
    </source>
</evidence>
<dbReference type="PANTHER" id="PTHR42881">
    <property type="entry name" value="PROLYL ENDOPEPTIDASE"/>
    <property type="match status" value="1"/>
</dbReference>
<dbReference type="Pfam" id="PF02897">
    <property type="entry name" value="Peptidase_S9_N"/>
    <property type="match status" value="1"/>
</dbReference>
<accession>A0A137NPY8</accession>
<dbReference type="PANTHER" id="PTHR42881:SF2">
    <property type="entry name" value="PROLYL ENDOPEPTIDASE"/>
    <property type="match status" value="1"/>
</dbReference>
<dbReference type="SUPFAM" id="SSF50993">
    <property type="entry name" value="Peptidase/esterase 'gauge' domain"/>
    <property type="match status" value="1"/>
</dbReference>
<evidence type="ECO:0000256" key="1">
    <source>
        <dbReference type="SAM" id="SignalP"/>
    </source>
</evidence>
<feature type="non-terminal residue" evidence="3">
    <location>
        <position position="170"/>
    </location>
</feature>
<evidence type="ECO:0000313" key="3">
    <source>
        <dbReference type="EMBL" id="KXN64801.1"/>
    </source>
</evidence>
<gene>
    <name evidence="3" type="ORF">CONCODRAFT_13905</name>
</gene>
<keyword evidence="4" id="KW-1185">Reference proteome</keyword>
<name>A0A137NPY8_CONC2</name>
<dbReference type="GO" id="GO:0005829">
    <property type="term" value="C:cytosol"/>
    <property type="evidence" value="ECO:0007669"/>
    <property type="project" value="TreeGrafter"/>
</dbReference>
<dbReference type="InterPro" id="IPR029058">
    <property type="entry name" value="AB_hydrolase_fold"/>
</dbReference>